<keyword evidence="2" id="KW-1185">Reference proteome</keyword>
<dbReference type="NCBIfam" id="TIGR01509">
    <property type="entry name" value="HAD-SF-IA-v3"/>
    <property type="match status" value="1"/>
</dbReference>
<evidence type="ECO:0000313" key="1">
    <source>
        <dbReference type="EMBL" id="GCD11497.1"/>
    </source>
</evidence>
<dbReference type="EMBL" id="BHYK01000019">
    <property type="protein sequence ID" value="GCD11497.1"/>
    <property type="molecule type" value="Genomic_DNA"/>
</dbReference>
<organism evidence="1 2">
    <name type="scientific">Clostridium tagluense</name>
    <dbReference type="NCBI Taxonomy" id="360422"/>
    <lineage>
        <taxon>Bacteria</taxon>
        <taxon>Bacillati</taxon>
        <taxon>Bacillota</taxon>
        <taxon>Clostridia</taxon>
        <taxon>Eubacteriales</taxon>
        <taxon>Clostridiaceae</taxon>
        <taxon>Clostridium</taxon>
    </lineage>
</organism>
<evidence type="ECO:0000313" key="2">
    <source>
        <dbReference type="Proteomes" id="UP000287872"/>
    </source>
</evidence>
<dbReference type="AlphaFoldDB" id="A0A401UPP7"/>
<dbReference type="Proteomes" id="UP000287872">
    <property type="component" value="Unassembled WGS sequence"/>
</dbReference>
<reference evidence="1 2" key="1">
    <citation type="submission" date="2018-11" db="EMBL/GenBank/DDBJ databases">
        <title>Genome sequencing and assembly of Clostridium tagluense strain A121.</title>
        <authorList>
            <person name="Murakami T."/>
            <person name="Segawa T."/>
            <person name="Shcherbakova V.A."/>
            <person name="Mori H."/>
            <person name="Yoshimura Y."/>
        </authorList>
    </citation>
    <scope>NUCLEOTIDE SEQUENCE [LARGE SCALE GENOMIC DNA]</scope>
    <source>
        <strain evidence="1 2">A121</strain>
    </source>
</reference>
<sequence>MIDIKNIKAILFDSGRVLNRPRTGHWFMPPNFFEFVDKNKFEDLNIDLVEKAFKKGNEYFHKHPLILTEIEELEHFIEFYSIFAKELPELGISSEYTLELARDTVYNDDKFEFYKDVFQVIPRLSQHYKLGVVSDTWPSLERVFKNAGLREYFSTFVMSSTLGVLKPHELMFNTALSGLNIRPEEAIFIDDNIVNVKAAIKLGMQGIVILRGDELKECTDVICVDDLSELEELLAK</sequence>
<proteinExistence type="predicted"/>
<dbReference type="InterPro" id="IPR023214">
    <property type="entry name" value="HAD_sf"/>
</dbReference>
<protein>
    <submittedName>
        <fullName evidence="1">Haloacid dehalogenase</fullName>
    </submittedName>
</protein>
<dbReference type="Pfam" id="PF13419">
    <property type="entry name" value="HAD_2"/>
    <property type="match status" value="1"/>
</dbReference>
<dbReference type="PANTHER" id="PTHR43611:SF3">
    <property type="entry name" value="FLAVIN MONONUCLEOTIDE HYDROLASE 1, CHLOROPLATIC"/>
    <property type="match status" value="1"/>
</dbReference>
<dbReference type="InterPro" id="IPR036412">
    <property type="entry name" value="HAD-like_sf"/>
</dbReference>
<accession>A0A401UPP7</accession>
<dbReference type="InterPro" id="IPR006439">
    <property type="entry name" value="HAD-SF_hydro_IA"/>
</dbReference>
<dbReference type="InterPro" id="IPR041492">
    <property type="entry name" value="HAD_2"/>
</dbReference>
<comment type="caution">
    <text evidence="1">The sequence shown here is derived from an EMBL/GenBank/DDBJ whole genome shotgun (WGS) entry which is preliminary data.</text>
</comment>
<dbReference type="PANTHER" id="PTHR43611">
    <property type="entry name" value="ALPHA-D-GLUCOSE 1-PHOSPHATE PHOSPHATASE"/>
    <property type="match status" value="1"/>
</dbReference>
<dbReference type="SUPFAM" id="SSF56784">
    <property type="entry name" value="HAD-like"/>
    <property type="match status" value="1"/>
</dbReference>
<dbReference type="SFLD" id="SFLDS00003">
    <property type="entry name" value="Haloacid_Dehalogenase"/>
    <property type="match status" value="1"/>
</dbReference>
<dbReference type="Gene3D" id="3.40.50.1000">
    <property type="entry name" value="HAD superfamily/HAD-like"/>
    <property type="match status" value="1"/>
</dbReference>
<name>A0A401UPP7_9CLOT</name>
<dbReference type="OrthoDB" id="9131041at2"/>
<gene>
    <name evidence="1" type="ORF">Ctaglu_31200</name>
</gene>
<dbReference type="SFLD" id="SFLDG01129">
    <property type="entry name" value="C1.5:_HAD__Beta-PGM__Phosphata"/>
    <property type="match status" value="1"/>
</dbReference>
<dbReference type="NCBIfam" id="TIGR01549">
    <property type="entry name" value="HAD-SF-IA-v1"/>
    <property type="match status" value="1"/>
</dbReference>